<name>A0A4Y6VAQ7_9PROT</name>
<dbReference type="KEGG" id="ntn:D5366_10355"/>
<keyword evidence="6" id="KW-0677">Repeat</keyword>
<feature type="binding site" description="axial binding residue" evidence="10">
    <location>
        <position position="336"/>
    </location>
    <ligand>
        <name>heme c</name>
        <dbReference type="ChEBI" id="CHEBI:61717"/>
        <label>3</label>
    </ligand>
    <ligandPart>
        <name>Fe</name>
        <dbReference type="ChEBI" id="CHEBI:18248"/>
    </ligandPart>
</feature>
<feature type="binding site" description="covalent" evidence="9">
    <location>
        <position position="335"/>
    </location>
    <ligand>
        <name>heme c</name>
        <dbReference type="ChEBI" id="CHEBI:61717"/>
        <label>3</label>
    </ligand>
</feature>
<keyword evidence="2" id="KW-1003">Cell membrane</keyword>
<evidence type="ECO:0000256" key="12">
    <source>
        <dbReference type="SAM" id="SignalP"/>
    </source>
</evidence>
<feature type="domain" description="Cytochrome c" evidence="13">
    <location>
        <begin position="319"/>
        <end position="412"/>
    </location>
</feature>
<feature type="binding site" description="covalent" evidence="9">
    <location>
        <position position="42"/>
    </location>
    <ligand>
        <name>heme c</name>
        <dbReference type="ChEBI" id="CHEBI:61717"/>
        <label>1</label>
    </ligand>
</feature>
<feature type="binding site" description="covalent" evidence="9">
    <location>
        <position position="190"/>
    </location>
    <ligand>
        <name>heme c</name>
        <dbReference type="ChEBI" id="CHEBI:61717"/>
        <label>2</label>
    </ligand>
</feature>
<evidence type="ECO:0000256" key="6">
    <source>
        <dbReference type="ARBA" id="ARBA00022737"/>
    </source>
</evidence>
<feature type="domain" description="Cytochrome c" evidence="13">
    <location>
        <begin position="175"/>
        <end position="284"/>
    </location>
</feature>
<reference evidence="14 15" key="1">
    <citation type="submission" date="2018-09" db="EMBL/GenBank/DDBJ databases">
        <title>The complete genome sequence of Neokomagataea tanensis NBRC 106556(T).</title>
        <authorList>
            <person name="Chua K.-O."/>
            <person name="See-Too W.-S."/>
            <person name="Hong K.-W."/>
            <person name="Yin W.-F."/>
            <person name="Chan K.-G."/>
        </authorList>
    </citation>
    <scope>NUCLEOTIDE SEQUENCE [LARGE SCALE GENOMIC DNA]</scope>
    <source>
        <strain evidence="15">AH13 \ NBRC 106556</strain>
    </source>
</reference>
<dbReference type="InterPro" id="IPR051459">
    <property type="entry name" value="Cytochrome_c-type_DH"/>
</dbReference>
<feature type="binding site" description="axial binding residue" evidence="10">
    <location>
        <position position="194"/>
    </location>
    <ligand>
        <name>heme c</name>
        <dbReference type="ChEBI" id="CHEBI:61717"/>
        <label>2</label>
    </ligand>
    <ligandPart>
        <name>Fe</name>
        <dbReference type="ChEBI" id="CHEBI:18248"/>
    </ligandPart>
</feature>
<keyword evidence="7 10" id="KW-0408">Iron</keyword>
<dbReference type="EMBL" id="CP032485">
    <property type="protein sequence ID" value="QDH25547.1"/>
    <property type="molecule type" value="Genomic_DNA"/>
</dbReference>
<evidence type="ECO:0000256" key="10">
    <source>
        <dbReference type="PIRSR" id="PIRSR000018-51"/>
    </source>
</evidence>
<evidence type="ECO:0000256" key="3">
    <source>
        <dbReference type="ARBA" id="ARBA00022617"/>
    </source>
</evidence>
<dbReference type="SUPFAM" id="SSF46626">
    <property type="entry name" value="Cytochrome c"/>
    <property type="match status" value="3"/>
</dbReference>
<feature type="binding site" description="covalent" evidence="9">
    <location>
        <position position="332"/>
    </location>
    <ligand>
        <name>heme c</name>
        <dbReference type="ChEBI" id="CHEBI:61717"/>
        <label>3</label>
    </ligand>
</feature>
<keyword evidence="11" id="KW-1133">Transmembrane helix</keyword>
<evidence type="ECO:0000256" key="4">
    <source>
        <dbReference type="ARBA" id="ARBA00022723"/>
    </source>
</evidence>
<dbReference type="Proteomes" id="UP000317214">
    <property type="component" value="Chromosome"/>
</dbReference>
<dbReference type="Pfam" id="PF00034">
    <property type="entry name" value="Cytochrom_C"/>
    <property type="match status" value="3"/>
</dbReference>
<sequence length="468" mass="50225">MFRYIFSASLLATVFVMAPSHALADEKSSVQRGKYLAVAADCAACHTAPNGGKSYAGGYGIASPIGSIYSTNITPSKKFGIGNYSLNQFKDVLRRGLRADGAHLYPAMPYTSYARLTDQDIADLYSYFMKDVPAVDAPSPVTALPFPFNIRLSMAGWNLLFLNAKPFKPDPALSDKDNRGAYLALALGHCDTCHTPRNALMAENENLSMGGSPLASWYAPNITSSKRAGIGGWSSDDVAQYLKTGDVPGKAQAAGPMAEAVEHSFQYLTDEDIGALVAYIQKIPAIENSGSVNKSQTHAREAYGQAYSVESTLRGAENVNLEKGALVYDGACASCHQPAGIGSKDGYYPQLFHNTATGSIDPSNLVSAIIYGVDRTIGQKHYFMPGFGKQSYAEELSDADIAAVANFVLVKFGNAEAKITEEQVKEIRNGGSKPLIGRVSPYIKPFLSGLLVLAIIILAYLVRLKKHD</sequence>
<dbReference type="GO" id="GO:0005886">
    <property type="term" value="C:plasma membrane"/>
    <property type="evidence" value="ECO:0007669"/>
    <property type="project" value="UniProtKB-SubCell"/>
</dbReference>
<dbReference type="InterPro" id="IPR036909">
    <property type="entry name" value="Cyt_c-like_dom_sf"/>
</dbReference>
<feature type="domain" description="Cytochrome c" evidence="13">
    <location>
        <begin position="28"/>
        <end position="132"/>
    </location>
</feature>
<feature type="signal peptide" evidence="12">
    <location>
        <begin position="1"/>
        <end position="24"/>
    </location>
</feature>
<dbReference type="PANTHER" id="PTHR35008">
    <property type="entry name" value="BLL4482 PROTEIN-RELATED"/>
    <property type="match status" value="1"/>
</dbReference>
<keyword evidence="3 9" id="KW-0349">Heme</keyword>
<dbReference type="AlphaFoldDB" id="A0A4Y6VAQ7"/>
<keyword evidence="8 11" id="KW-0472">Membrane</keyword>
<evidence type="ECO:0000256" key="8">
    <source>
        <dbReference type="ARBA" id="ARBA00023136"/>
    </source>
</evidence>
<evidence type="ECO:0000259" key="13">
    <source>
        <dbReference type="PROSITE" id="PS51007"/>
    </source>
</evidence>
<evidence type="ECO:0000256" key="1">
    <source>
        <dbReference type="ARBA" id="ARBA00004236"/>
    </source>
</evidence>
<dbReference type="Gene3D" id="1.10.760.10">
    <property type="entry name" value="Cytochrome c-like domain"/>
    <property type="match status" value="3"/>
</dbReference>
<feature type="binding site" description="covalent" evidence="9">
    <location>
        <position position="45"/>
    </location>
    <ligand>
        <name>heme c</name>
        <dbReference type="ChEBI" id="CHEBI:61717"/>
        <label>1</label>
    </ligand>
</feature>
<evidence type="ECO:0000256" key="7">
    <source>
        <dbReference type="ARBA" id="ARBA00023004"/>
    </source>
</evidence>
<dbReference type="GO" id="GO:0009055">
    <property type="term" value="F:electron transfer activity"/>
    <property type="evidence" value="ECO:0007669"/>
    <property type="project" value="InterPro"/>
</dbReference>
<keyword evidence="5 12" id="KW-0732">Signal</keyword>
<evidence type="ECO:0000256" key="5">
    <source>
        <dbReference type="ARBA" id="ARBA00022729"/>
    </source>
</evidence>
<evidence type="ECO:0000256" key="9">
    <source>
        <dbReference type="PIRSR" id="PIRSR000018-50"/>
    </source>
</evidence>
<dbReference type="InterPro" id="IPR014353">
    <property type="entry name" value="Membr-bd_ADH_cyt_c"/>
</dbReference>
<proteinExistence type="predicted"/>
<accession>A0A4Y6VAQ7</accession>
<dbReference type="PROSITE" id="PS51007">
    <property type="entry name" value="CYTC"/>
    <property type="match status" value="3"/>
</dbReference>
<evidence type="ECO:0000256" key="2">
    <source>
        <dbReference type="ARBA" id="ARBA00022475"/>
    </source>
</evidence>
<feature type="binding site" description="covalent" evidence="9">
    <location>
        <position position="193"/>
    </location>
    <ligand>
        <name>heme c</name>
        <dbReference type="ChEBI" id="CHEBI:61717"/>
        <label>2</label>
    </ligand>
</feature>
<dbReference type="GO" id="GO:0016614">
    <property type="term" value="F:oxidoreductase activity, acting on CH-OH group of donors"/>
    <property type="evidence" value="ECO:0007669"/>
    <property type="project" value="InterPro"/>
</dbReference>
<dbReference type="PANTHER" id="PTHR35008:SF8">
    <property type="entry name" value="ALCOHOL DEHYDROGENASE CYTOCHROME C SUBUNIT"/>
    <property type="match status" value="1"/>
</dbReference>
<keyword evidence="15" id="KW-1185">Reference proteome</keyword>
<dbReference type="GO" id="GO:0020037">
    <property type="term" value="F:heme binding"/>
    <property type="evidence" value="ECO:0007669"/>
    <property type="project" value="InterPro"/>
</dbReference>
<dbReference type="OrthoDB" id="9811281at2"/>
<organism evidence="14 15">
    <name type="scientific">Neokomagataea tanensis</name>
    <dbReference type="NCBI Taxonomy" id="661191"/>
    <lineage>
        <taxon>Bacteria</taxon>
        <taxon>Pseudomonadati</taxon>
        <taxon>Pseudomonadota</taxon>
        <taxon>Alphaproteobacteria</taxon>
        <taxon>Acetobacterales</taxon>
        <taxon>Acetobacteraceae</taxon>
        <taxon>Neokomagataea</taxon>
    </lineage>
</organism>
<evidence type="ECO:0000313" key="14">
    <source>
        <dbReference type="EMBL" id="QDH25547.1"/>
    </source>
</evidence>
<dbReference type="PIRSF" id="PIRSF000018">
    <property type="entry name" value="Mb_ADH_cyt_c"/>
    <property type="match status" value="1"/>
</dbReference>
<dbReference type="GO" id="GO:0005506">
    <property type="term" value="F:iron ion binding"/>
    <property type="evidence" value="ECO:0007669"/>
    <property type="project" value="InterPro"/>
</dbReference>
<protein>
    <submittedName>
        <fullName evidence="14">Cytochrome c</fullName>
    </submittedName>
</protein>
<feature type="transmembrane region" description="Helical" evidence="11">
    <location>
        <begin position="442"/>
        <end position="462"/>
    </location>
</feature>
<dbReference type="InterPro" id="IPR009056">
    <property type="entry name" value="Cyt_c-like_dom"/>
</dbReference>
<keyword evidence="4 10" id="KW-0479">Metal-binding</keyword>
<evidence type="ECO:0000256" key="11">
    <source>
        <dbReference type="SAM" id="Phobius"/>
    </source>
</evidence>
<evidence type="ECO:0000313" key="15">
    <source>
        <dbReference type="Proteomes" id="UP000317214"/>
    </source>
</evidence>
<gene>
    <name evidence="14" type="ORF">D5366_10355</name>
</gene>
<comment type="cofactor">
    <cofactor evidence="9">
        <name>heme c</name>
        <dbReference type="ChEBI" id="CHEBI:61717"/>
    </cofactor>
    <text evidence="9">Binds 3 heme c groups covalently per subunit.</text>
</comment>
<comment type="subcellular location">
    <subcellularLocation>
        <location evidence="1">Cell membrane</location>
    </subcellularLocation>
</comment>
<feature type="binding site" description="axial binding residue" evidence="10">
    <location>
        <position position="46"/>
    </location>
    <ligand>
        <name>heme c</name>
        <dbReference type="ChEBI" id="CHEBI:61717"/>
        <label>1</label>
    </ligand>
    <ligandPart>
        <name>Fe</name>
        <dbReference type="ChEBI" id="CHEBI:18248"/>
    </ligandPart>
</feature>
<keyword evidence="11" id="KW-0812">Transmembrane</keyword>
<feature type="chain" id="PRO_5021409700" evidence="12">
    <location>
        <begin position="25"/>
        <end position="468"/>
    </location>
</feature>